<accession>A0AAI8YCJ5</accession>
<keyword evidence="2" id="KW-0408">Iron</keyword>
<protein>
    <submittedName>
        <fullName evidence="4">Uu.00g026230.m01.CDS01</fullName>
    </submittedName>
</protein>
<dbReference type="GO" id="GO:0044283">
    <property type="term" value="P:small molecule biosynthetic process"/>
    <property type="evidence" value="ECO:0007669"/>
    <property type="project" value="UniProtKB-ARBA"/>
</dbReference>
<organism evidence="4 5">
    <name type="scientific">Anthostomella pinea</name>
    <dbReference type="NCBI Taxonomy" id="933095"/>
    <lineage>
        <taxon>Eukaryota</taxon>
        <taxon>Fungi</taxon>
        <taxon>Dikarya</taxon>
        <taxon>Ascomycota</taxon>
        <taxon>Pezizomycotina</taxon>
        <taxon>Sordariomycetes</taxon>
        <taxon>Xylariomycetidae</taxon>
        <taxon>Xylariales</taxon>
        <taxon>Xylariaceae</taxon>
        <taxon>Anthostomella</taxon>
    </lineage>
</organism>
<comment type="similarity">
    <text evidence="1 2">Belongs to the iron/ascorbate-dependent oxidoreductase family.</text>
</comment>
<evidence type="ECO:0000313" key="5">
    <source>
        <dbReference type="Proteomes" id="UP001295740"/>
    </source>
</evidence>
<dbReference type="EMBL" id="CAUWAG010000003">
    <property type="protein sequence ID" value="CAJ2499770.1"/>
    <property type="molecule type" value="Genomic_DNA"/>
</dbReference>
<dbReference type="InterPro" id="IPR005123">
    <property type="entry name" value="Oxoglu/Fe-dep_dioxygenase_dom"/>
</dbReference>
<evidence type="ECO:0000256" key="1">
    <source>
        <dbReference type="ARBA" id="ARBA00008056"/>
    </source>
</evidence>
<evidence type="ECO:0000313" key="4">
    <source>
        <dbReference type="EMBL" id="CAJ2499770.1"/>
    </source>
</evidence>
<dbReference type="GO" id="GO:0016491">
    <property type="term" value="F:oxidoreductase activity"/>
    <property type="evidence" value="ECO:0007669"/>
    <property type="project" value="UniProtKB-KW"/>
</dbReference>
<reference evidence="4" key="1">
    <citation type="submission" date="2023-10" db="EMBL/GenBank/DDBJ databases">
        <authorList>
            <person name="Hackl T."/>
        </authorList>
    </citation>
    <scope>NUCLEOTIDE SEQUENCE</scope>
</reference>
<dbReference type="PROSITE" id="PS51471">
    <property type="entry name" value="FE2OG_OXY"/>
    <property type="match status" value="1"/>
</dbReference>
<dbReference type="PANTHER" id="PTHR47990">
    <property type="entry name" value="2-OXOGLUTARATE (2OG) AND FE(II)-DEPENDENT OXYGENASE SUPERFAMILY PROTEIN-RELATED"/>
    <property type="match status" value="1"/>
</dbReference>
<dbReference type="GO" id="GO:0046872">
    <property type="term" value="F:metal ion binding"/>
    <property type="evidence" value="ECO:0007669"/>
    <property type="project" value="UniProtKB-KW"/>
</dbReference>
<evidence type="ECO:0000256" key="2">
    <source>
        <dbReference type="RuleBase" id="RU003682"/>
    </source>
</evidence>
<dbReference type="AlphaFoldDB" id="A0AAI8YCJ5"/>
<comment type="caution">
    <text evidence="4">The sequence shown here is derived from an EMBL/GenBank/DDBJ whole genome shotgun (WGS) entry which is preliminary data.</text>
</comment>
<keyword evidence="2" id="KW-0479">Metal-binding</keyword>
<dbReference type="InterPro" id="IPR027443">
    <property type="entry name" value="IPNS-like_sf"/>
</dbReference>
<dbReference type="Pfam" id="PF14226">
    <property type="entry name" value="DIOX_N"/>
    <property type="match status" value="1"/>
</dbReference>
<dbReference type="InterPro" id="IPR026992">
    <property type="entry name" value="DIOX_N"/>
</dbReference>
<gene>
    <name evidence="4" type="ORF">KHLLAP_LOCUS238</name>
</gene>
<evidence type="ECO:0000259" key="3">
    <source>
        <dbReference type="PROSITE" id="PS51471"/>
    </source>
</evidence>
<feature type="domain" description="Fe2OG dioxygenase" evidence="3">
    <location>
        <begin position="173"/>
        <end position="291"/>
    </location>
</feature>
<keyword evidence="2" id="KW-0560">Oxidoreductase</keyword>
<dbReference type="Pfam" id="PF03171">
    <property type="entry name" value="2OG-FeII_Oxy"/>
    <property type="match status" value="1"/>
</dbReference>
<dbReference type="Gene3D" id="2.60.120.330">
    <property type="entry name" value="B-lactam Antibiotic, Isopenicillin N Synthase, Chain"/>
    <property type="match status" value="1"/>
</dbReference>
<dbReference type="SUPFAM" id="SSF51197">
    <property type="entry name" value="Clavaminate synthase-like"/>
    <property type="match status" value="1"/>
</dbReference>
<sequence>MFHRFDFSTFRSADQAEREEFCRQFVASLQQHGFCKIVNHYVPPADIDQAFEISRAFFELPLNEKLKSPHPAADNPHRGYSAFGVEKVSTHSNYDAANPMPLLKDMKESYDIGSESDPLWDNIWPPSGVLDTFRPTFTSFYSACYHAELAILEALSLGLGLPAETLANLHKDEINELRLTRYPEVSRSDFAHSTRIAAHTDFGTITLLFQDDVGGLQVEAPYGSGKFIDIDSGGRYECILNVGDCLRKWTGLCSARHRVHLSEAVQTNGSEMGLTNDVVPERYSIAYFAKPDRTASLRPLLGSEADKSNDGTVCMTAGEFQNMRIQGTY</sequence>
<dbReference type="Proteomes" id="UP001295740">
    <property type="component" value="Unassembled WGS sequence"/>
</dbReference>
<proteinExistence type="inferred from homology"/>
<keyword evidence="5" id="KW-1185">Reference proteome</keyword>
<dbReference type="InterPro" id="IPR044861">
    <property type="entry name" value="IPNS-like_FE2OG_OXY"/>
</dbReference>
<dbReference type="InterPro" id="IPR050231">
    <property type="entry name" value="Iron_ascorbate_oxido_reductase"/>
</dbReference>
<name>A0AAI8YCJ5_9PEZI</name>